<accession>A0A016UWY3</accession>
<evidence type="ECO:0000256" key="1">
    <source>
        <dbReference type="SAM" id="Phobius"/>
    </source>
</evidence>
<reference evidence="3" key="1">
    <citation type="journal article" date="2015" name="Nat. Genet.">
        <title>The genome and transcriptome of the zoonotic hookworm Ancylostoma ceylanicum identify infection-specific gene families.</title>
        <authorList>
            <person name="Schwarz E.M."/>
            <person name="Hu Y."/>
            <person name="Antoshechkin I."/>
            <person name="Miller M.M."/>
            <person name="Sternberg P.W."/>
            <person name="Aroian R.V."/>
        </authorList>
    </citation>
    <scope>NUCLEOTIDE SEQUENCE</scope>
    <source>
        <strain evidence="3">HY135</strain>
    </source>
</reference>
<proteinExistence type="predicted"/>
<dbReference type="OrthoDB" id="10519884at2759"/>
<evidence type="ECO:0000313" key="3">
    <source>
        <dbReference type="Proteomes" id="UP000024635"/>
    </source>
</evidence>
<sequence>MSQYLSQVSYIWFWINSFYLDFSFAMTTLSARQRTTLMRNKSGDKTPGKGSTMIEAIKVHPKKSFLFIYLFDTPTQLVCQENNHSRRYNTTRRYDFKLVTN</sequence>
<keyword evidence="1" id="KW-0812">Transmembrane</keyword>
<dbReference type="EMBL" id="JARK01001359">
    <property type="protein sequence ID" value="EYC19700.1"/>
    <property type="molecule type" value="Genomic_DNA"/>
</dbReference>
<gene>
    <name evidence="2" type="primary">Acey_s0023.g672</name>
    <name evidence="2" type="ORF">Y032_0023g672</name>
</gene>
<name>A0A016UWY3_9BILA</name>
<protein>
    <submittedName>
        <fullName evidence="2">Uncharacterized protein</fullName>
    </submittedName>
</protein>
<dbReference type="AlphaFoldDB" id="A0A016UWY3"/>
<keyword evidence="1" id="KW-1133">Transmembrane helix</keyword>
<feature type="transmembrane region" description="Helical" evidence="1">
    <location>
        <begin position="12"/>
        <end position="31"/>
    </location>
</feature>
<evidence type="ECO:0000313" key="2">
    <source>
        <dbReference type="EMBL" id="EYC19700.1"/>
    </source>
</evidence>
<comment type="caution">
    <text evidence="2">The sequence shown here is derived from an EMBL/GenBank/DDBJ whole genome shotgun (WGS) entry which is preliminary data.</text>
</comment>
<keyword evidence="3" id="KW-1185">Reference proteome</keyword>
<keyword evidence="1" id="KW-0472">Membrane</keyword>
<organism evidence="2 3">
    <name type="scientific">Ancylostoma ceylanicum</name>
    <dbReference type="NCBI Taxonomy" id="53326"/>
    <lineage>
        <taxon>Eukaryota</taxon>
        <taxon>Metazoa</taxon>
        <taxon>Ecdysozoa</taxon>
        <taxon>Nematoda</taxon>
        <taxon>Chromadorea</taxon>
        <taxon>Rhabditida</taxon>
        <taxon>Rhabditina</taxon>
        <taxon>Rhabditomorpha</taxon>
        <taxon>Strongyloidea</taxon>
        <taxon>Ancylostomatidae</taxon>
        <taxon>Ancylostomatinae</taxon>
        <taxon>Ancylostoma</taxon>
    </lineage>
</organism>
<dbReference type="Proteomes" id="UP000024635">
    <property type="component" value="Unassembled WGS sequence"/>
</dbReference>